<protein>
    <recommendedName>
        <fullName evidence="4">Secreted protein</fullName>
    </recommendedName>
</protein>
<dbReference type="AlphaFoldDB" id="A0A9X3LUD9"/>
<evidence type="ECO:0000313" key="3">
    <source>
        <dbReference type="Proteomes" id="UP001146468"/>
    </source>
</evidence>
<dbReference type="EMBL" id="JAKMUS010000010">
    <property type="protein sequence ID" value="MCZ9294279.1"/>
    <property type="molecule type" value="Genomic_DNA"/>
</dbReference>
<dbReference type="InterPro" id="IPR012338">
    <property type="entry name" value="Beta-lactam/transpept-like"/>
</dbReference>
<evidence type="ECO:0000256" key="1">
    <source>
        <dbReference type="SAM" id="SignalP"/>
    </source>
</evidence>
<reference evidence="2" key="1">
    <citation type="submission" date="2022-02" db="EMBL/GenBank/DDBJ databases">
        <title>Corynebacterium sp. from urogenital microbiome.</title>
        <authorList>
            <person name="Cappelli E.A."/>
            <person name="Ribeiro T.G."/>
            <person name="Peixe L."/>
        </authorList>
    </citation>
    <scope>NUCLEOTIDE SEQUENCE</scope>
    <source>
        <strain evidence="2">C8Ua_172</strain>
    </source>
</reference>
<dbReference type="RefSeq" id="WP_269965700.1">
    <property type="nucleotide sequence ID" value="NZ_JAKMUS010000010.1"/>
</dbReference>
<dbReference type="Gene3D" id="3.40.710.10">
    <property type="entry name" value="DD-peptidase/beta-lactamase superfamily"/>
    <property type="match status" value="1"/>
</dbReference>
<dbReference type="Proteomes" id="UP001146468">
    <property type="component" value="Unassembled WGS sequence"/>
</dbReference>
<evidence type="ECO:0008006" key="4">
    <source>
        <dbReference type="Google" id="ProtNLM"/>
    </source>
</evidence>
<proteinExistence type="predicted"/>
<keyword evidence="3" id="KW-1185">Reference proteome</keyword>
<name>A0A9X3LUD9_9CORY</name>
<comment type="caution">
    <text evidence="2">The sequence shown here is derived from an EMBL/GenBank/DDBJ whole genome shotgun (WGS) entry which is preliminary data.</text>
</comment>
<dbReference type="PROSITE" id="PS51257">
    <property type="entry name" value="PROKAR_LIPOPROTEIN"/>
    <property type="match status" value="1"/>
</dbReference>
<feature type="signal peptide" evidence="1">
    <location>
        <begin position="1"/>
        <end position="20"/>
    </location>
</feature>
<dbReference type="SUPFAM" id="SSF56601">
    <property type="entry name" value="beta-lactamase/transpeptidase-like"/>
    <property type="match status" value="1"/>
</dbReference>
<sequence length="269" mass="28243">MKKRYAALASVFLVTGVAMGGCSRVAEPATPEGPAPEVGAVSGARLDLSGLSKKVAAIEEETGVQVGVAIFDGTQDVTAGSVGVLPAWSTIKVPIALVAQEHCAYGEAAVPDLTEAAIEWSDNDATNQLWSCIGPDAEAEKLVSEEIAKSGITVAPEAAWGATVWTLPGQARYGHYLASLPADNPVIVEMHKIVDEHRYGLGQLDNVPFKGGWSDAPDGSWHTRQFGFTTVGDTTYGIAIGARSLDGSEEDCQEALTRVADYLKEAKVD</sequence>
<keyword evidence="1" id="KW-0732">Signal</keyword>
<feature type="chain" id="PRO_5040944800" description="Secreted protein" evidence="1">
    <location>
        <begin position="21"/>
        <end position="269"/>
    </location>
</feature>
<accession>A0A9X3LUD9</accession>
<evidence type="ECO:0000313" key="2">
    <source>
        <dbReference type="EMBL" id="MCZ9294279.1"/>
    </source>
</evidence>
<gene>
    <name evidence="2" type="ORF">L8U60_07255</name>
</gene>
<organism evidence="2 3">
    <name type="scientific">Corynebacterium meitnerae</name>
    <dbReference type="NCBI Taxonomy" id="2913498"/>
    <lineage>
        <taxon>Bacteria</taxon>
        <taxon>Bacillati</taxon>
        <taxon>Actinomycetota</taxon>
        <taxon>Actinomycetes</taxon>
        <taxon>Mycobacteriales</taxon>
        <taxon>Corynebacteriaceae</taxon>
        <taxon>Corynebacterium</taxon>
    </lineage>
</organism>